<keyword evidence="15" id="KW-1185">Reference proteome</keyword>
<dbReference type="Gene3D" id="6.10.340.10">
    <property type="match status" value="1"/>
</dbReference>
<dbReference type="STRING" id="1406858.GCA_000710895_06489"/>
<dbReference type="CDD" id="cd00082">
    <property type="entry name" value="HisKA"/>
    <property type="match status" value="1"/>
</dbReference>
<dbReference type="PANTHER" id="PTHR45436:SF5">
    <property type="entry name" value="SENSOR HISTIDINE KINASE TRCS"/>
    <property type="match status" value="1"/>
</dbReference>
<evidence type="ECO:0000256" key="1">
    <source>
        <dbReference type="ARBA" id="ARBA00000085"/>
    </source>
</evidence>
<dbReference type="PROSITE" id="PS50109">
    <property type="entry name" value="HIS_KIN"/>
    <property type="match status" value="1"/>
</dbReference>
<dbReference type="CDD" id="cd06225">
    <property type="entry name" value="HAMP"/>
    <property type="match status" value="1"/>
</dbReference>
<gene>
    <name evidence="14" type="primary">mprB_2</name>
    <name evidence="14" type="ORF">NCTC1934_04411</name>
</gene>
<dbReference type="Pfam" id="PF00672">
    <property type="entry name" value="HAMP"/>
    <property type="match status" value="1"/>
</dbReference>
<dbReference type="CDD" id="cd00075">
    <property type="entry name" value="HATPase"/>
    <property type="match status" value="1"/>
</dbReference>
<dbReference type="GO" id="GO:0000155">
    <property type="term" value="F:phosphorelay sensor kinase activity"/>
    <property type="evidence" value="ECO:0007669"/>
    <property type="project" value="InterPro"/>
</dbReference>
<keyword evidence="6" id="KW-0812">Transmembrane</keyword>
<keyword evidence="7 14" id="KW-0418">Kinase</keyword>
<dbReference type="InterPro" id="IPR003660">
    <property type="entry name" value="HAMP_dom"/>
</dbReference>
<dbReference type="InterPro" id="IPR003661">
    <property type="entry name" value="HisK_dim/P_dom"/>
</dbReference>
<name>A0A378YVY2_9NOCA</name>
<keyword evidence="5 14" id="KW-0808">Transferase</keyword>
<reference evidence="14 15" key="1">
    <citation type="submission" date="2018-06" db="EMBL/GenBank/DDBJ databases">
        <authorList>
            <consortium name="Pathogen Informatics"/>
            <person name="Doyle S."/>
        </authorList>
    </citation>
    <scope>NUCLEOTIDE SEQUENCE [LARGE SCALE GENOMIC DNA]</scope>
    <source>
        <strain evidence="14 15">NCTC1934</strain>
    </source>
</reference>
<evidence type="ECO:0000256" key="11">
    <source>
        <dbReference type="SAM" id="SignalP"/>
    </source>
</evidence>
<dbReference type="Pfam" id="PF00512">
    <property type="entry name" value="HisKA"/>
    <property type="match status" value="1"/>
</dbReference>
<dbReference type="RefSeq" id="WP_039815274.1">
    <property type="nucleotide sequence ID" value="NZ_UGRY01000002.1"/>
</dbReference>
<evidence type="ECO:0000256" key="6">
    <source>
        <dbReference type="ARBA" id="ARBA00022692"/>
    </source>
</evidence>
<feature type="chain" id="PRO_5039698382" description="histidine kinase" evidence="11">
    <location>
        <begin position="24"/>
        <end position="458"/>
    </location>
</feature>
<evidence type="ECO:0000259" key="13">
    <source>
        <dbReference type="PROSITE" id="PS50885"/>
    </source>
</evidence>
<dbReference type="SMART" id="SM00388">
    <property type="entry name" value="HisKA"/>
    <property type="match status" value="1"/>
</dbReference>
<dbReference type="EMBL" id="UGRY01000002">
    <property type="protein sequence ID" value="SUA80707.1"/>
    <property type="molecule type" value="Genomic_DNA"/>
</dbReference>
<dbReference type="SUPFAM" id="SSF55874">
    <property type="entry name" value="ATPase domain of HSP90 chaperone/DNA topoisomerase II/histidine kinase"/>
    <property type="match status" value="1"/>
</dbReference>
<dbReference type="PRINTS" id="PR00344">
    <property type="entry name" value="BCTRLSENSOR"/>
</dbReference>
<keyword evidence="8" id="KW-1133">Transmembrane helix</keyword>
<evidence type="ECO:0000256" key="3">
    <source>
        <dbReference type="ARBA" id="ARBA00012438"/>
    </source>
</evidence>
<sequence>MRRLGLRGRIAAFFVLAMAAALAGMAAAAYLVVGHQLHSALDTGLRREATRITRQFATEPAVAALSGPCRYLAAPSCVQVVTADGIVESDTRPEDTLPVDDRTRAVANGSAAAYFSDFTTDGLPMRMYTAPLRPGSAVQVAQRADTVSTGQRRVALALLAAAGVGTLLAAVIGTTLARRALAPVETLTRAVEEVARTRNPDRHIAITGSDELARLAASVNTMLDELDAALTAERDARAAQRRLVADASHELRTPLTALRTDIDLLRRARRLSPEHLDETAAALRVRAEELSGLVTDLIDLARDDDPTAPRAPFEDLRADTLVRDCLDRARRHWPAIAFDTELEPTTVYGNPERLTRAVTNLLDNAAKFSPPHGTVRVELSGRSLSVRDSGPGIAAQDLPHVFDRFYRSPTARSTPGHGLGLAIVAQVAAAHDAQLTVASELGHGAEFRLSFPSARTER</sequence>
<evidence type="ECO:0000256" key="8">
    <source>
        <dbReference type="ARBA" id="ARBA00022989"/>
    </source>
</evidence>
<evidence type="ECO:0000313" key="15">
    <source>
        <dbReference type="Proteomes" id="UP000255467"/>
    </source>
</evidence>
<dbReference type="InterPro" id="IPR036097">
    <property type="entry name" value="HisK_dim/P_sf"/>
</dbReference>
<dbReference type="Gene3D" id="1.10.287.130">
    <property type="match status" value="1"/>
</dbReference>
<evidence type="ECO:0000256" key="9">
    <source>
        <dbReference type="ARBA" id="ARBA00023012"/>
    </source>
</evidence>
<dbReference type="InterPro" id="IPR004358">
    <property type="entry name" value="Sig_transdc_His_kin-like_C"/>
</dbReference>
<protein>
    <recommendedName>
        <fullName evidence="3">histidine kinase</fullName>
        <ecNumber evidence="3">2.7.13.3</ecNumber>
    </recommendedName>
</protein>
<evidence type="ECO:0000313" key="14">
    <source>
        <dbReference type="EMBL" id="SUA80707.1"/>
    </source>
</evidence>
<evidence type="ECO:0000259" key="12">
    <source>
        <dbReference type="PROSITE" id="PS50109"/>
    </source>
</evidence>
<evidence type="ECO:0000256" key="4">
    <source>
        <dbReference type="ARBA" id="ARBA00022553"/>
    </source>
</evidence>
<dbReference type="Proteomes" id="UP000255467">
    <property type="component" value="Unassembled WGS sequence"/>
</dbReference>
<dbReference type="PANTHER" id="PTHR45436">
    <property type="entry name" value="SENSOR HISTIDINE KINASE YKOH"/>
    <property type="match status" value="1"/>
</dbReference>
<dbReference type="PROSITE" id="PS50885">
    <property type="entry name" value="HAMP"/>
    <property type="match status" value="1"/>
</dbReference>
<feature type="signal peptide" evidence="11">
    <location>
        <begin position="1"/>
        <end position="23"/>
    </location>
</feature>
<dbReference type="EC" id="2.7.13.3" evidence="3"/>
<dbReference type="InterPro" id="IPR036890">
    <property type="entry name" value="HATPase_C_sf"/>
</dbReference>
<dbReference type="SUPFAM" id="SSF158472">
    <property type="entry name" value="HAMP domain-like"/>
    <property type="match status" value="1"/>
</dbReference>
<dbReference type="GO" id="GO:0005886">
    <property type="term" value="C:plasma membrane"/>
    <property type="evidence" value="ECO:0007669"/>
    <property type="project" value="UniProtKB-SubCell"/>
</dbReference>
<accession>A0A378YVY2</accession>
<feature type="domain" description="HAMP" evidence="13">
    <location>
        <begin position="178"/>
        <end position="231"/>
    </location>
</feature>
<feature type="domain" description="Histidine kinase" evidence="12">
    <location>
        <begin position="246"/>
        <end position="455"/>
    </location>
</feature>
<keyword evidence="4" id="KW-0597">Phosphoprotein</keyword>
<keyword evidence="9" id="KW-0902">Two-component regulatory system</keyword>
<keyword evidence="10" id="KW-0472">Membrane</keyword>
<dbReference type="Pfam" id="PF02518">
    <property type="entry name" value="HATPase_c"/>
    <property type="match status" value="1"/>
</dbReference>
<evidence type="ECO:0000256" key="5">
    <source>
        <dbReference type="ARBA" id="ARBA00022679"/>
    </source>
</evidence>
<evidence type="ECO:0000256" key="10">
    <source>
        <dbReference type="ARBA" id="ARBA00023136"/>
    </source>
</evidence>
<dbReference type="InterPro" id="IPR003594">
    <property type="entry name" value="HATPase_dom"/>
</dbReference>
<evidence type="ECO:0000256" key="7">
    <source>
        <dbReference type="ARBA" id="ARBA00022777"/>
    </source>
</evidence>
<comment type="subcellular location">
    <subcellularLocation>
        <location evidence="2">Cell membrane</location>
    </subcellularLocation>
</comment>
<proteinExistence type="predicted"/>
<keyword evidence="11" id="KW-0732">Signal</keyword>
<evidence type="ECO:0000256" key="2">
    <source>
        <dbReference type="ARBA" id="ARBA00004236"/>
    </source>
</evidence>
<dbReference type="InterPro" id="IPR050428">
    <property type="entry name" value="TCS_sensor_his_kinase"/>
</dbReference>
<comment type="catalytic activity">
    <reaction evidence="1">
        <text>ATP + protein L-histidine = ADP + protein N-phospho-L-histidine.</text>
        <dbReference type="EC" id="2.7.13.3"/>
    </reaction>
</comment>
<dbReference type="SUPFAM" id="SSF47384">
    <property type="entry name" value="Homodimeric domain of signal transducing histidine kinase"/>
    <property type="match status" value="1"/>
</dbReference>
<dbReference type="AlphaFoldDB" id="A0A378YVY2"/>
<dbReference type="InterPro" id="IPR005467">
    <property type="entry name" value="His_kinase_dom"/>
</dbReference>
<dbReference type="SMART" id="SM00387">
    <property type="entry name" value="HATPase_c"/>
    <property type="match status" value="1"/>
</dbReference>
<dbReference type="Gene3D" id="3.30.565.10">
    <property type="entry name" value="Histidine kinase-like ATPase, C-terminal domain"/>
    <property type="match status" value="1"/>
</dbReference>
<organism evidence="14 15">
    <name type="scientific">Nocardia otitidiscaviarum</name>
    <dbReference type="NCBI Taxonomy" id="1823"/>
    <lineage>
        <taxon>Bacteria</taxon>
        <taxon>Bacillati</taxon>
        <taxon>Actinomycetota</taxon>
        <taxon>Actinomycetes</taxon>
        <taxon>Mycobacteriales</taxon>
        <taxon>Nocardiaceae</taxon>
        <taxon>Nocardia</taxon>
    </lineage>
</organism>
<dbReference type="SMART" id="SM00304">
    <property type="entry name" value="HAMP"/>
    <property type="match status" value="1"/>
</dbReference>